<reference evidence="1" key="1">
    <citation type="submission" date="2020-10" db="EMBL/GenBank/DDBJ databases">
        <authorList>
            <person name="Gilroy R."/>
        </authorList>
    </citation>
    <scope>NUCLEOTIDE SEQUENCE</scope>
    <source>
        <strain evidence="1">6276</strain>
    </source>
</reference>
<reference evidence="1" key="2">
    <citation type="journal article" date="2021" name="PeerJ">
        <title>Extensive microbial diversity within the chicken gut microbiome revealed by metagenomics and culture.</title>
        <authorList>
            <person name="Gilroy R."/>
            <person name="Ravi A."/>
            <person name="Getino M."/>
            <person name="Pursley I."/>
            <person name="Horton D.L."/>
            <person name="Alikhan N.F."/>
            <person name="Baker D."/>
            <person name="Gharbi K."/>
            <person name="Hall N."/>
            <person name="Watson M."/>
            <person name="Adriaenssens E.M."/>
            <person name="Foster-Nyarko E."/>
            <person name="Jarju S."/>
            <person name="Secka A."/>
            <person name="Antonio M."/>
            <person name="Oren A."/>
            <person name="Chaudhuri R.R."/>
            <person name="La Ragione R."/>
            <person name="Hildebrand F."/>
            <person name="Pallen M.J."/>
        </authorList>
    </citation>
    <scope>NUCLEOTIDE SEQUENCE</scope>
    <source>
        <strain evidence="1">6276</strain>
    </source>
</reference>
<protein>
    <submittedName>
        <fullName evidence="1">Uncharacterized protein</fullName>
    </submittedName>
</protein>
<organism evidence="1 2">
    <name type="scientific">Candidatus Scatousia excrementigallinarum</name>
    <dbReference type="NCBI Taxonomy" id="2840935"/>
    <lineage>
        <taxon>Bacteria</taxon>
        <taxon>Candidatus Scatousia</taxon>
    </lineage>
</organism>
<feature type="non-terminal residue" evidence="1">
    <location>
        <position position="137"/>
    </location>
</feature>
<sequence>MCGRFSCLLGNRVPNTPLTKIYLPTGKKVKYVYDALNRLGEKGIVTDEDEYFSELYSYEEGGYREYTVYNRLLKNNISPFCTGGGCSGGSTGGGGETNPPVTVIRPDRKTTFVSEVEFRGLNLTDKYEYDKNGNISK</sequence>
<dbReference type="Proteomes" id="UP000823928">
    <property type="component" value="Unassembled WGS sequence"/>
</dbReference>
<comment type="caution">
    <text evidence="1">The sequence shown here is derived from an EMBL/GenBank/DDBJ whole genome shotgun (WGS) entry which is preliminary data.</text>
</comment>
<evidence type="ECO:0000313" key="1">
    <source>
        <dbReference type="EMBL" id="HIS35245.1"/>
    </source>
</evidence>
<evidence type="ECO:0000313" key="2">
    <source>
        <dbReference type="Proteomes" id="UP000823928"/>
    </source>
</evidence>
<gene>
    <name evidence="1" type="ORF">IAC10_01250</name>
</gene>
<dbReference type="EMBL" id="DVIU01000026">
    <property type="protein sequence ID" value="HIS35245.1"/>
    <property type="molecule type" value="Genomic_DNA"/>
</dbReference>
<accession>A0A9D1EWL0</accession>
<dbReference type="AlphaFoldDB" id="A0A9D1EWL0"/>
<name>A0A9D1EWL0_9BACT</name>
<proteinExistence type="predicted"/>